<comment type="caution">
    <text evidence="1">The sequence shown here is derived from an EMBL/GenBank/DDBJ whole genome shotgun (WGS) entry which is preliminary data.</text>
</comment>
<evidence type="ECO:0000313" key="1">
    <source>
        <dbReference type="EMBL" id="KAG9445622.1"/>
    </source>
</evidence>
<protein>
    <submittedName>
        <fullName evidence="1">Uncharacterized protein</fullName>
    </submittedName>
</protein>
<dbReference type="Proteomes" id="UP000825729">
    <property type="component" value="Unassembled WGS sequence"/>
</dbReference>
<keyword evidence="2" id="KW-1185">Reference proteome</keyword>
<evidence type="ECO:0000313" key="2">
    <source>
        <dbReference type="Proteomes" id="UP000825729"/>
    </source>
</evidence>
<gene>
    <name evidence="1" type="ORF">H6P81_011750</name>
</gene>
<reference evidence="1 2" key="1">
    <citation type="submission" date="2021-07" db="EMBL/GenBank/DDBJ databases">
        <title>The Aristolochia fimbriata genome: insights into angiosperm evolution, floral development and chemical biosynthesis.</title>
        <authorList>
            <person name="Jiao Y."/>
        </authorList>
    </citation>
    <scope>NUCLEOTIDE SEQUENCE [LARGE SCALE GENOMIC DNA]</scope>
    <source>
        <strain evidence="1">IBCAS-2021</strain>
        <tissue evidence="1">Leaf</tissue>
    </source>
</reference>
<sequence length="196" mass="21455">MVQIDLHWRNYVQGDGGQLKCCRRGSPLPTTPTTHQHDVSIGGKALNFCSYRNGFSSTEGATQKSNPFPFFRKWGCLTVSASASGKKLLLPGKLMPCPLPSPCLVALHYQHFRYQTNHLSASSLVCSTSKLNGNSTMAGILKGLRPSYVCHSSADLRTPIRSSEPSAHAASPLYHIELWGFLFGFGKLERVSECNP</sequence>
<dbReference type="AlphaFoldDB" id="A0AAV7ED42"/>
<proteinExistence type="predicted"/>
<dbReference type="EMBL" id="JAINDJ010000005">
    <property type="protein sequence ID" value="KAG9445622.1"/>
    <property type="molecule type" value="Genomic_DNA"/>
</dbReference>
<name>A0AAV7ED42_ARIFI</name>
<organism evidence="1 2">
    <name type="scientific">Aristolochia fimbriata</name>
    <name type="common">White veined hardy Dutchman's pipe vine</name>
    <dbReference type="NCBI Taxonomy" id="158543"/>
    <lineage>
        <taxon>Eukaryota</taxon>
        <taxon>Viridiplantae</taxon>
        <taxon>Streptophyta</taxon>
        <taxon>Embryophyta</taxon>
        <taxon>Tracheophyta</taxon>
        <taxon>Spermatophyta</taxon>
        <taxon>Magnoliopsida</taxon>
        <taxon>Magnoliidae</taxon>
        <taxon>Piperales</taxon>
        <taxon>Aristolochiaceae</taxon>
        <taxon>Aristolochia</taxon>
    </lineage>
</organism>
<accession>A0AAV7ED42</accession>